<protein>
    <submittedName>
        <fullName evidence="1">Uncharacterized protein</fullName>
    </submittedName>
</protein>
<organism evidence="1 2">
    <name type="scientific">Melastoma candidum</name>
    <dbReference type="NCBI Taxonomy" id="119954"/>
    <lineage>
        <taxon>Eukaryota</taxon>
        <taxon>Viridiplantae</taxon>
        <taxon>Streptophyta</taxon>
        <taxon>Embryophyta</taxon>
        <taxon>Tracheophyta</taxon>
        <taxon>Spermatophyta</taxon>
        <taxon>Magnoliopsida</taxon>
        <taxon>eudicotyledons</taxon>
        <taxon>Gunneridae</taxon>
        <taxon>Pentapetalae</taxon>
        <taxon>rosids</taxon>
        <taxon>malvids</taxon>
        <taxon>Myrtales</taxon>
        <taxon>Melastomataceae</taxon>
        <taxon>Melastomatoideae</taxon>
        <taxon>Melastomateae</taxon>
        <taxon>Melastoma</taxon>
    </lineage>
</organism>
<gene>
    <name evidence="1" type="ORF">MLD38_000958</name>
</gene>
<keyword evidence="2" id="KW-1185">Reference proteome</keyword>
<sequence>MIFSRVLARARLWISSSQFEASRSVGRLFHVKRDRDRFSGAIFRWYASQAASSLLHNPAFSLMPTDYMYIMKCPQDQPFDNGKISPYGNIELSPSACVLNYGQGLLEGLKAFRKENGNLLLFRPEQNAMRMIHGAERMCMTSPTIDQFLDAVKQTAIANKRWASAGRKRPYPRVGPAPEYTFLIYASPVHNYFKEGTAPLNLYVEDEFDRASQGGTGGVKTTSNYAPVMKALTRAKERGFSDVLYLDSVNRKNIEEVSASNIFMRKGNILSTPMARGTILSGITRRSVIELSRDLSYQVEERQITVEELLEADEIFCTGTAVTIASVGSITYQNRKVEFKTKGKTACRELYELLVGIQTGQIEDKHGWVIEID</sequence>
<name>A0ACB9SBL4_9MYRT</name>
<reference evidence="2" key="1">
    <citation type="journal article" date="2023" name="Front. Plant Sci.">
        <title>Chromosomal-level genome assembly of Melastoma candidum provides insights into trichome evolution.</title>
        <authorList>
            <person name="Zhong Y."/>
            <person name="Wu W."/>
            <person name="Sun C."/>
            <person name="Zou P."/>
            <person name="Liu Y."/>
            <person name="Dai S."/>
            <person name="Zhou R."/>
        </authorList>
    </citation>
    <scope>NUCLEOTIDE SEQUENCE [LARGE SCALE GENOMIC DNA]</scope>
</reference>
<dbReference type="Proteomes" id="UP001057402">
    <property type="component" value="Chromosome 1"/>
</dbReference>
<accession>A0ACB9SBL4</accession>
<comment type="caution">
    <text evidence="1">The sequence shown here is derived from an EMBL/GenBank/DDBJ whole genome shotgun (WGS) entry which is preliminary data.</text>
</comment>
<evidence type="ECO:0000313" key="2">
    <source>
        <dbReference type="Proteomes" id="UP001057402"/>
    </source>
</evidence>
<dbReference type="EMBL" id="CM042880">
    <property type="protein sequence ID" value="KAI4388647.1"/>
    <property type="molecule type" value="Genomic_DNA"/>
</dbReference>
<proteinExistence type="predicted"/>
<evidence type="ECO:0000313" key="1">
    <source>
        <dbReference type="EMBL" id="KAI4388647.1"/>
    </source>
</evidence>